<dbReference type="PATRIC" id="fig|545.12.peg.4181"/>
<protein>
    <submittedName>
        <fullName evidence="10">Prophage host toxic membrane protein</fullName>
    </submittedName>
</protein>
<evidence type="ECO:0000313" key="10">
    <source>
        <dbReference type="EMBL" id="CDZ85936.1"/>
    </source>
</evidence>
<evidence type="ECO:0000256" key="5">
    <source>
        <dbReference type="ARBA" id="ARBA00022649"/>
    </source>
</evidence>
<comment type="subcellular location">
    <subcellularLocation>
        <location evidence="1">Cell inner membrane</location>
        <topology evidence="1">Single-pass membrane protein</topology>
    </subcellularLocation>
</comment>
<reference evidence="10" key="1">
    <citation type="submission" date="2014-06" db="EMBL/GenBank/DDBJ databases">
        <authorList>
            <person name="Urmite Genomes Urmite Genomes"/>
        </authorList>
    </citation>
    <scope>NUCLEOTIDE SEQUENCE</scope>
</reference>
<feature type="transmembrane region" description="Helical" evidence="9">
    <location>
        <begin position="6"/>
        <end position="23"/>
    </location>
</feature>
<keyword evidence="6 9" id="KW-0812">Transmembrane</keyword>
<dbReference type="EMBL" id="LK931336">
    <property type="protein sequence ID" value="CDZ85936.1"/>
    <property type="molecule type" value="Genomic_DNA"/>
</dbReference>
<gene>
    <name evidence="10" type="ORF">BN1086_04164</name>
</gene>
<keyword evidence="8 9" id="KW-0472">Membrane</keyword>
<dbReference type="Pfam" id="PF01848">
    <property type="entry name" value="HOK_GEF"/>
    <property type="match status" value="1"/>
</dbReference>
<dbReference type="InterPro" id="IPR000021">
    <property type="entry name" value="Hok/gef_toxin"/>
</dbReference>
<keyword evidence="7 9" id="KW-1133">Transmembrane helix</keyword>
<comment type="similarity">
    <text evidence="2">Belongs to the Hok/Gef family.</text>
</comment>
<proteinExistence type="inferred from homology"/>
<dbReference type="AlphaFoldDB" id="A0A078LLH9"/>
<evidence type="ECO:0000256" key="8">
    <source>
        <dbReference type="ARBA" id="ARBA00023136"/>
    </source>
</evidence>
<keyword evidence="3" id="KW-1003">Cell membrane</keyword>
<keyword evidence="4" id="KW-0997">Cell inner membrane</keyword>
<evidence type="ECO:0000256" key="4">
    <source>
        <dbReference type="ARBA" id="ARBA00022519"/>
    </source>
</evidence>
<dbReference type="GO" id="GO:0005886">
    <property type="term" value="C:plasma membrane"/>
    <property type="evidence" value="ECO:0007669"/>
    <property type="project" value="UniProtKB-SubCell"/>
</dbReference>
<evidence type="ECO:0000256" key="2">
    <source>
        <dbReference type="ARBA" id="ARBA00008629"/>
    </source>
</evidence>
<evidence type="ECO:0000256" key="6">
    <source>
        <dbReference type="ARBA" id="ARBA00022692"/>
    </source>
</evidence>
<evidence type="ECO:0000256" key="9">
    <source>
        <dbReference type="SAM" id="Phobius"/>
    </source>
</evidence>
<sequence length="46" mass="5256">MSQKSLMAITFCVTAILIIWMLHGSLCEIRMSFWGAEFAAFLQCKQ</sequence>
<accession>A0A078LLH9</accession>
<organism evidence="10">
    <name type="scientific">Citrobacter koseri</name>
    <name type="common">Citrobacter diversus</name>
    <dbReference type="NCBI Taxonomy" id="545"/>
    <lineage>
        <taxon>Bacteria</taxon>
        <taxon>Pseudomonadati</taxon>
        <taxon>Pseudomonadota</taxon>
        <taxon>Gammaproteobacteria</taxon>
        <taxon>Enterobacterales</taxon>
        <taxon>Enterobacteriaceae</taxon>
        <taxon>Citrobacter</taxon>
    </lineage>
</organism>
<keyword evidence="5" id="KW-1277">Toxin-antitoxin system</keyword>
<evidence type="ECO:0000256" key="1">
    <source>
        <dbReference type="ARBA" id="ARBA00004377"/>
    </source>
</evidence>
<evidence type="ECO:0000256" key="7">
    <source>
        <dbReference type="ARBA" id="ARBA00022989"/>
    </source>
</evidence>
<evidence type="ECO:0000256" key="3">
    <source>
        <dbReference type="ARBA" id="ARBA00022475"/>
    </source>
</evidence>
<name>A0A078LLH9_CITKO</name>